<dbReference type="AlphaFoldDB" id="A0A975MPB7"/>
<keyword evidence="3" id="KW-1003">Cell membrane</keyword>
<dbReference type="GO" id="GO:0000272">
    <property type="term" value="P:polysaccharide catabolic process"/>
    <property type="evidence" value="ECO:0007669"/>
    <property type="project" value="UniProtKB-KW"/>
</dbReference>
<dbReference type="GO" id="GO:0004553">
    <property type="term" value="F:hydrolase activity, hydrolyzing O-glycosyl compounds"/>
    <property type="evidence" value="ECO:0007669"/>
    <property type="project" value="InterPro"/>
</dbReference>
<keyword evidence="4" id="KW-0134">Cell wall</keyword>
<sequence length="572" mass="64421">MKSVKILICLLFIIISNAAIQWYANQPQMAGTDLPPGKFKSLSFAPFREGYSPLDKKFPLPEHIDQDLSLLAGKTQNIRTYSILDGMERTPEFAGKHGIDVIQGGWLEGSTKRNKKEIQTLIESVNAHPDVIKRVIVGNEVLLRHDMSVEALIDYIRQVKQAVKQPVSYADVWSIYLKYPQLFNEVDFITIHILPYWEDEPIGIDQATAHVEKIVRLIEAKAHSMGQDKPILIGESGWPSAGRQRGKAIPSVVNETKFIRGLIEVANRHGFDYNIVEAFNQPWKSHNEGVVGANWGLLSADRQPMFPLTGPVIENSHWQWDFGIASGLFLIIAGVYFKKLQTFAVLRLLIFLTLAQLFGTCLVTQADFMWLTSYSFWQRAYTVMMLAANFVLAIGLIQRNYELLAEIPNSIILATRLRIAYQVFALFALYKTISLAFIGRSLSFPIEEFAIPVIGVCGLIACLGLKHQDLDWHSLSFRDLLEGGEIKQKLRDRQIAQYLSLAAVAMLIGETCAFWFGEDFVIAHPDFIASLPLALGYTFTNQQLLIWIACVLILSVPFWGHGGHNDQRLSLS</sequence>
<keyword evidence="7" id="KW-0378">Hydrolase</keyword>
<feature type="transmembrane region" description="Helical" evidence="16">
    <location>
        <begin position="495"/>
        <end position="516"/>
    </location>
</feature>
<dbReference type="EMBL" id="CP073754">
    <property type="protein sequence ID" value="QWF71455.1"/>
    <property type="molecule type" value="Genomic_DNA"/>
</dbReference>
<dbReference type="Proteomes" id="UP000676649">
    <property type="component" value="Chromosome"/>
</dbReference>
<evidence type="ECO:0000256" key="14">
    <source>
        <dbReference type="ARBA" id="ARBA00042373"/>
    </source>
</evidence>
<dbReference type="PANTHER" id="PTHR16631:SF17">
    <property type="entry name" value="GLUCAN ENDO-1,3-BETA-GLUCOSIDASE BTGC"/>
    <property type="match status" value="1"/>
</dbReference>
<dbReference type="RefSeq" id="WP_215583240.1">
    <property type="nucleotide sequence ID" value="NZ_CP073754.1"/>
</dbReference>
<feature type="transmembrane region" description="Helical" evidence="16">
    <location>
        <begin position="344"/>
        <end position="366"/>
    </location>
</feature>
<gene>
    <name evidence="17" type="ORF">KEF85_02950</name>
</gene>
<dbReference type="GO" id="GO:0005886">
    <property type="term" value="C:plasma membrane"/>
    <property type="evidence" value="ECO:0007669"/>
    <property type="project" value="UniProtKB-SubCell"/>
</dbReference>
<evidence type="ECO:0000313" key="17">
    <source>
        <dbReference type="EMBL" id="QWF71455.1"/>
    </source>
</evidence>
<keyword evidence="12" id="KW-0624">Polysaccharide degradation</keyword>
<keyword evidence="16" id="KW-0812">Transmembrane</keyword>
<keyword evidence="5" id="KW-0964">Secreted</keyword>
<dbReference type="Gene3D" id="3.20.20.80">
    <property type="entry name" value="Glycosidases"/>
    <property type="match status" value="1"/>
</dbReference>
<evidence type="ECO:0000256" key="15">
    <source>
        <dbReference type="ARBA" id="ARBA00043078"/>
    </source>
</evidence>
<organism evidence="17 18">
    <name type="scientific">Methylomonas paludis</name>
    <dbReference type="NCBI Taxonomy" id="1173101"/>
    <lineage>
        <taxon>Bacteria</taxon>
        <taxon>Pseudomonadati</taxon>
        <taxon>Pseudomonadota</taxon>
        <taxon>Gammaproteobacteria</taxon>
        <taxon>Methylococcales</taxon>
        <taxon>Methylococcaceae</taxon>
        <taxon>Methylomonas</taxon>
    </lineage>
</organism>
<keyword evidence="16" id="KW-1133">Transmembrane helix</keyword>
<keyword evidence="18" id="KW-1185">Reference proteome</keyword>
<evidence type="ECO:0000256" key="16">
    <source>
        <dbReference type="SAM" id="Phobius"/>
    </source>
</evidence>
<dbReference type="KEGG" id="mpad:KEF85_02950"/>
<protein>
    <recommendedName>
        <fullName evidence="15">Endo-1,3-beta-glucanase btgC</fullName>
    </recommendedName>
    <alternativeName>
        <fullName evidence="14">Laminarinase btgC</fullName>
    </alternativeName>
</protein>
<dbReference type="InterPro" id="IPR050732">
    <property type="entry name" value="Beta-glucan_modifiers"/>
</dbReference>
<feature type="transmembrane region" description="Helical" evidence="16">
    <location>
        <begin position="318"/>
        <end position="337"/>
    </location>
</feature>
<keyword evidence="6" id="KW-0732">Signal</keyword>
<evidence type="ECO:0000256" key="3">
    <source>
        <dbReference type="ARBA" id="ARBA00022475"/>
    </source>
</evidence>
<dbReference type="Pfam" id="PF00332">
    <property type="entry name" value="Glyco_hydro_17"/>
    <property type="match status" value="1"/>
</dbReference>
<evidence type="ECO:0000256" key="10">
    <source>
        <dbReference type="ARBA" id="ARBA00023277"/>
    </source>
</evidence>
<evidence type="ECO:0000256" key="4">
    <source>
        <dbReference type="ARBA" id="ARBA00022512"/>
    </source>
</evidence>
<keyword evidence="11" id="KW-0961">Cell wall biogenesis/degradation</keyword>
<dbReference type="InterPro" id="IPR017853">
    <property type="entry name" value="GH"/>
</dbReference>
<keyword evidence="10" id="KW-0119">Carbohydrate metabolism</keyword>
<evidence type="ECO:0000256" key="12">
    <source>
        <dbReference type="ARBA" id="ARBA00023326"/>
    </source>
</evidence>
<accession>A0A975MPB7</accession>
<evidence type="ECO:0000256" key="6">
    <source>
        <dbReference type="ARBA" id="ARBA00022729"/>
    </source>
</evidence>
<comment type="subcellular location">
    <subcellularLocation>
        <location evidence="2">Cell membrane</location>
    </subcellularLocation>
    <subcellularLocation>
        <location evidence="1">Secreted</location>
        <location evidence="1">Cell wall</location>
    </subcellularLocation>
</comment>
<evidence type="ECO:0000256" key="2">
    <source>
        <dbReference type="ARBA" id="ARBA00004236"/>
    </source>
</evidence>
<feature type="transmembrane region" description="Helical" evidence="16">
    <location>
        <begin position="378"/>
        <end position="398"/>
    </location>
</feature>
<feature type="transmembrane region" description="Helical" evidence="16">
    <location>
        <begin position="544"/>
        <end position="562"/>
    </location>
</feature>
<evidence type="ECO:0000256" key="8">
    <source>
        <dbReference type="ARBA" id="ARBA00023136"/>
    </source>
</evidence>
<feature type="transmembrane region" description="Helical" evidence="16">
    <location>
        <begin position="449"/>
        <end position="465"/>
    </location>
</feature>
<keyword evidence="9" id="KW-0325">Glycoprotein</keyword>
<keyword evidence="8 16" id="KW-0472">Membrane</keyword>
<evidence type="ECO:0000313" key="18">
    <source>
        <dbReference type="Proteomes" id="UP000676649"/>
    </source>
</evidence>
<dbReference type="PANTHER" id="PTHR16631">
    <property type="entry name" value="GLUCAN 1,3-BETA-GLUCOSIDASE"/>
    <property type="match status" value="1"/>
</dbReference>
<dbReference type="InterPro" id="IPR000490">
    <property type="entry name" value="Glyco_hydro_17"/>
</dbReference>
<dbReference type="SUPFAM" id="SSF51445">
    <property type="entry name" value="(Trans)glycosidases"/>
    <property type="match status" value="1"/>
</dbReference>
<feature type="transmembrane region" description="Helical" evidence="16">
    <location>
        <begin position="419"/>
        <end position="437"/>
    </location>
</feature>
<name>A0A975MPB7_9GAMM</name>
<evidence type="ECO:0000256" key="1">
    <source>
        <dbReference type="ARBA" id="ARBA00004191"/>
    </source>
</evidence>
<comment type="function">
    <text evidence="13">Glucanases play a role in cell expansion during growth, in cell-cell fusion during mating, and in spore release during sporulation. This enzyme may be involved in beta-glucan degradation. Active on laminarin and lichenan.</text>
</comment>
<proteinExistence type="predicted"/>
<evidence type="ECO:0000256" key="5">
    <source>
        <dbReference type="ARBA" id="ARBA00022525"/>
    </source>
</evidence>
<evidence type="ECO:0000256" key="7">
    <source>
        <dbReference type="ARBA" id="ARBA00022801"/>
    </source>
</evidence>
<evidence type="ECO:0000256" key="9">
    <source>
        <dbReference type="ARBA" id="ARBA00023180"/>
    </source>
</evidence>
<evidence type="ECO:0000256" key="13">
    <source>
        <dbReference type="ARBA" id="ARBA00037649"/>
    </source>
</evidence>
<evidence type="ECO:0000256" key="11">
    <source>
        <dbReference type="ARBA" id="ARBA00023316"/>
    </source>
</evidence>
<reference evidence="17" key="1">
    <citation type="submission" date="2021-04" db="EMBL/GenBank/DDBJ databases">
        <title>Draft genome sequence data of methanotrophic Methylovulum sp. strain S1L and Methylomonas sp. strain S2AM isolated from boreal lake water columns.</title>
        <authorList>
            <person name="Rissanen A.J."/>
            <person name="Mangayil R."/>
            <person name="Svenning M.M."/>
            <person name="Khanongnuch R."/>
        </authorList>
    </citation>
    <scope>NUCLEOTIDE SEQUENCE</scope>
    <source>
        <strain evidence="17">S2AM</strain>
    </source>
</reference>
<dbReference type="GO" id="GO:0071555">
    <property type="term" value="P:cell wall organization"/>
    <property type="evidence" value="ECO:0007669"/>
    <property type="project" value="UniProtKB-KW"/>
</dbReference>